<dbReference type="Proteomes" id="UP000032076">
    <property type="component" value="Unassembled WGS sequence"/>
</dbReference>
<evidence type="ECO:0000313" key="3">
    <source>
        <dbReference type="Proteomes" id="UP000032076"/>
    </source>
</evidence>
<name>A0A090J1D9_9BACI</name>
<dbReference type="KEGG" id="bthv:CQJ30_14250"/>
<dbReference type="Proteomes" id="UP000040576">
    <property type="component" value="Unassembled WGS sequence"/>
</dbReference>
<dbReference type="AlphaFoldDB" id="A0A090J1D9"/>
<dbReference type="InterPro" id="IPR015947">
    <property type="entry name" value="PUA-like_sf"/>
</dbReference>
<reference evidence="2 3" key="2">
    <citation type="submission" date="2015-01" db="EMBL/GenBank/DDBJ databases">
        <title>Draft Genome Sequences of Four Bacillus thermoamylovorans Strains, Isolated From Food Products.</title>
        <authorList>
            <person name="Krawcyk A.O."/>
            <person name="Berendsen E.M."/>
            <person name="Eijlander R.T."/>
            <person name="de Jong A."/>
            <person name="Wells-Bennik M."/>
            <person name="Kuipers O.P."/>
        </authorList>
    </citation>
    <scope>NUCLEOTIDE SEQUENCE [LARGE SCALE GENOMIC DNA]</scope>
    <source>
        <strain evidence="2 3">B4167</strain>
    </source>
</reference>
<dbReference type="PATRIC" id="fig|35841.6.peg.1233"/>
<keyword evidence="4" id="KW-1185">Reference proteome</keyword>
<reference evidence="1 4" key="1">
    <citation type="submission" date="2014-07" db="EMBL/GenBank/DDBJ databases">
        <authorList>
            <person name="Wibberg Daniel"/>
        </authorList>
    </citation>
    <scope>NUCLEOTIDE SEQUENCE [LARGE SCALE GENOMIC DNA]</scope>
</reference>
<dbReference type="Gene3D" id="2.40.240.20">
    <property type="entry name" value="Hypothetical PUA domain-like, domain 1"/>
    <property type="match status" value="1"/>
</dbReference>
<evidence type="ECO:0000313" key="4">
    <source>
        <dbReference type="Proteomes" id="UP000040576"/>
    </source>
</evidence>
<evidence type="ECO:0000313" key="1">
    <source>
        <dbReference type="EMBL" id="CEE02423.1"/>
    </source>
</evidence>
<evidence type="ECO:0000313" key="2">
    <source>
        <dbReference type="EMBL" id="KIO72524.1"/>
    </source>
</evidence>
<dbReference type="Pfam" id="PF10763">
    <property type="entry name" value="DUF2584"/>
    <property type="match status" value="1"/>
</dbReference>
<dbReference type="EMBL" id="CCRF01000072">
    <property type="protein sequence ID" value="CEE02423.1"/>
    <property type="molecule type" value="Genomic_DNA"/>
</dbReference>
<dbReference type="STRING" id="35841.B4167_1214"/>
<dbReference type="RefSeq" id="WP_034771897.1">
    <property type="nucleotide sequence ID" value="NZ_CCRF01000072.1"/>
</dbReference>
<accession>A0A090J1D9</accession>
<dbReference type="OrthoDB" id="2361576at2"/>
<proteinExistence type="predicted"/>
<dbReference type="EMBL" id="JXLU01000095">
    <property type="protein sequence ID" value="KIO72524.1"/>
    <property type="molecule type" value="Genomic_DNA"/>
</dbReference>
<protein>
    <submittedName>
        <fullName evidence="1">Uncharacterized protein</fullName>
    </submittedName>
</protein>
<dbReference type="eggNOG" id="ENOG503345V">
    <property type="taxonomic scope" value="Bacteria"/>
</dbReference>
<dbReference type="InterPro" id="IPR019699">
    <property type="entry name" value="DUF2584"/>
</dbReference>
<organism evidence="1 4">
    <name type="scientific">Caldibacillus thermoamylovorans</name>
    <dbReference type="NCBI Taxonomy" id="35841"/>
    <lineage>
        <taxon>Bacteria</taxon>
        <taxon>Bacillati</taxon>
        <taxon>Bacillota</taxon>
        <taxon>Bacilli</taxon>
        <taxon>Bacillales</taxon>
        <taxon>Bacillaceae</taxon>
        <taxon>Caldibacillus</taxon>
    </lineage>
</organism>
<gene>
    <name evidence="2" type="ORF">B4167_1214</name>
    <name evidence="1" type="ORF">BT1A1_2605</name>
</gene>
<dbReference type="GeneID" id="92961944"/>
<sequence>MGMPVQLESVIVITGKETRLKENYFQIVKEGYHLFPLDTSLIVKRMEDDEIVGSGVINKLEWSEGKTTIIYRLTALKTIN</sequence>
<dbReference type="SUPFAM" id="SSF88697">
    <property type="entry name" value="PUA domain-like"/>
    <property type="match status" value="1"/>
</dbReference>